<dbReference type="NCBIfam" id="TIGR00152">
    <property type="entry name" value="dephospho-CoA kinase"/>
    <property type="match status" value="1"/>
</dbReference>
<dbReference type="PROSITE" id="PS51219">
    <property type="entry name" value="DPCK"/>
    <property type="match status" value="1"/>
</dbReference>
<evidence type="ECO:0000256" key="5">
    <source>
        <dbReference type="ARBA" id="ARBA00022777"/>
    </source>
</evidence>
<sequence>MIPKDTKSVLVGLTGGIASGKSTVIQYLSENGYAVIDADKLGHRVLDPGTPSFQKVVETFGKEILQPDGTVNRPLLGRIVFGDPRRLIQLNEISHPMIAEMIENEYEKLVSNSVNKIVFLEAALLIEADWHKVCGQIWVVSLDPAVAMERLQLRDGLSKADARSRIVAQLTPEERLAYADVVLKNDGLPEELVFQTQRALQQLKHARTSGSLA</sequence>
<dbReference type="Pfam" id="PF01121">
    <property type="entry name" value="CoaE"/>
    <property type="match status" value="1"/>
</dbReference>
<evidence type="ECO:0000256" key="2">
    <source>
        <dbReference type="ARBA" id="ARBA00022490"/>
    </source>
</evidence>
<dbReference type="FunFam" id="3.40.50.300:FF:000991">
    <property type="entry name" value="Dephospho-CoA kinase"/>
    <property type="match status" value="1"/>
</dbReference>
<dbReference type="PANTHER" id="PTHR10695:SF46">
    <property type="entry name" value="BIFUNCTIONAL COENZYME A SYNTHASE-RELATED"/>
    <property type="match status" value="1"/>
</dbReference>
<name>A0A381RMW7_9ZZZZ</name>
<dbReference type="EMBL" id="UINC01002128">
    <property type="protein sequence ID" value="SUZ93220.1"/>
    <property type="molecule type" value="Genomic_DNA"/>
</dbReference>
<dbReference type="AlphaFoldDB" id="A0A381RMW7"/>
<comment type="similarity">
    <text evidence="1">Belongs to the CoaE family.</text>
</comment>
<dbReference type="GO" id="GO:0004140">
    <property type="term" value="F:dephospho-CoA kinase activity"/>
    <property type="evidence" value="ECO:0007669"/>
    <property type="project" value="InterPro"/>
</dbReference>
<dbReference type="Gene3D" id="3.40.50.300">
    <property type="entry name" value="P-loop containing nucleotide triphosphate hydrolases"/>
    <property type="match status" value="1"/>
</dbReference>
<dbReference type="GO" id="GO:0015937">
    <property type="term" value="P:coenzyme A biosynthetic process"/>
    <property type="evidence" value="ECO:0007669"/>
    <property type="project" value="UniProtKB-KW"/>
</dbReference>
<evidence type="ECO:0000313" key="8">
    <source>
        <dbReference type="EMBL" id="SUZ93220.1"/>
    </source>
</evidence>
<proteinExistence type="inferred from homology"/>
<dbReference type="SUPFAM" id="SSF52540">
    <property type="entry name" value="P-loop containing nucleoside triphosphate hydrolases"/>
    <property type="match status" value="1"/>
</dbReference>
<keyword evidence="5" id="KW-0418">Kinase</keyword>
<evidence type="ECO:0000256" key="6">
    <source>
        <dbReference type="ARBA" id="ARBA00022840"/>
    </source>
</evidence>
<dbReference type="CDD" id="cd02022">
    <property type="entry name" value="DPCK"/>
    <property type="match status" value="1"/>
</dbReference>
<keyword evidence="7" id="KW-0173">Coenzyme A biosynthesis</keyword>
<evidence type="ECO:0000256" key="7">
    <source>
        <dbReference type="ARBA" id="ARBA00022993"/>
    </source>
</evidence>
<keyword evidence="2" id="KW-0963">Cytoplasm</keyword>
<keyword evidence="6" id="KW-0067">ATP-binding</keyword>
<dbReference type="GO" id="GO:0005524">
    <property type="term" value="F:ATP binding"/>
    <property type="evidence" value="ECO:0007669"/>
    <property type="project" value="UniProtKB-KW"/>
</dbReference>
<dbReference type="PANTHER" id="PTHR10695">
    <property type="entry name" value="DEPHOSPHO-COA KINASE-RELATED"/>
    <property type="match status" value="1"/>
</dbReference>
<accession>A0A381RMW7</accession>
<organism evidence="8">
    <name type="scientific">marine metagenome</name>
    <dbReference type="NCBI Taxonomy" id="408172"/>
    <lineage>
        <taxon>unclassified sequences</taxon>
        <taxon>metagenomes</taxon>
        <taxon>ecological metagenomes</taxon>
    </lineage>
</organism>
<gene>
    <name evidence="8" type="ORF">METZ01_LOCUS46074</name>
</gene>
<protein>
    <recommendedName>
        <fullName evidence="9">Dephospho-CoA kinase</fullName>
    </recommendedName>
</protein>
<evidence type="ECO:0000256" key="3">
    <source>
        <dbReference type="ARBA" id="ARBA00022679"/>
    </source>
</evidence>
<dbReference type="HAMAP" id="MF_00376">
    <property type="entry name" value="Dephospho_CoA_kinase"/>
    <property type="match status" value="1"/>
</dbReference>
<reference evidence="8" key="1">
    <citation type="submission" date="2018-05" db="EMBL/GenBank/DDBJ databases">
        <authorList>
            <person name="Lanie J.A."/>
            <person name="Ng W.-L."/>
            <person name="Kazmierczak K.M."/>
            <person name="Andrzejewski T.M."/>
            <person name="Davidsen T.M."/>
            <person name="Wayne K.J."/>
            <person name="Tettelin H."/>
            <person name="Glass J.I."/>
            <person name="Rusch D."/>
            <person name="Podicherti R."/>
            <person name="Tsui H.-C.T."/>
            <person name="Winkler M.E."/>
        </authorList>
    </citation>
    <scope>NUCLEOTIDE SEQUENCE</scope>
</reference>
<dbReference type="InterPro" id="IPR027417">
    <property type="entry name" value="P-loop_NTPase"/>
</dbReference>
<evidence type="ECO:0000256" key="4">
    <source>
        <dbReference type="ARBA" id="ARBA00022741"/>
    </source>
</evidence>
<keyword evidence="3" id="KW-0808">Transferase</keyword>
<keyword evidence="4" id="KW-0547">Nucleotide-binding</keyword>
<dbReference type="InterPro" id="IPR001977">
    <property type="entry name" value="Depp_CoAkinase"/>
</dbReference>
<evidence type="ECO:0008006" key="9">
    <source>
        <dbReference type="Google" id="ProtNLM"/>
    </source>
</evidence>
<evidence type="ECO:0000256" key="1">
    <source>
        <dbReference type="ARBA" id="ARBA00009018"/>
    </source>
</evidence>